<evidence type="ECO:0000256" key="1">
    <source>
        <dbReference type="SAM" id="MobiDB-lite"/>
    </source>
</evidence>
<dbReference type="InterPro" id="IPR022037">
    <property type="entry name" value="DUF3606"/>
</dbReference>
<keyword evidence="2" id="KW-0812">Transmembrane</keyword>
<keyword evidence="2" id="KW-1133">Transmembrane helix</keyword>
<dbReference type="RefSeq" id="WP_303542554.1">
    <property type="nucleotide sequence ID" value="NZ_JAUOTP010000004.1"/>
</dbReference>
<comment type="caution">
    <text evidence="3">The sequence shown here is derived from an EMBL/GenBank/DDBJ whole genome shotgun (WGS) entry which is preliminary data.</text>
</comment>
<reference evidence="3" key="1">
    <citation type="submission" date="2023-07" db="EMBL/GenBank/DDBJ databases">
        <authorList>
            <person name="Kim M."/>
        </authorList>
    </citation>
    <scope>NUCLEOTIDE SEQUENCE</scope>
    <source>
        <strain evidence="3">BIUV-7</strain>
    </source>
</reference>
<dbReference type="Proteomes" id="UP001169764">
    <property type="component" value="Unassembled WGS sequence"/>
</dbReference>
<accession>A0ABT8Y9C3</accession>
<sequence>MTHKPPVPQASVSPYPLHPAPIVEKAAPIPTRPSEAPKKELGRSGAILSIGAAVGLGAALAGLFYSRRRRPAATPPAKRARRGDDKRKRGAGDRSRVAAGEPYEVAYFARKHGIGSAEARSIIKEAGSDRKAANALAERRKQA</sequence>
<organism evidence="3 4">
    <name type="scientific">Sphingomonas natans</name>
    <dbReference type="NCBI Taxonomy" id="3063330"/>
    <lineage>
        <taxon>Bacteria</taxon>
        <taxon>Pseudomonadati</taxon>
        <taxon>Pseudomonadota</taxon>
        <taxon>Alphaproteobacteria</taxon>
        <taxon>Sphingomonadales</taxon>
        <taxon>Sphingomonadaceae</taxon>
        <taxon>Sphingomonas</taxon>
    </lineage>
</organism>
<dbReference type="EMBL" id="JAUOTP010000004">
    <property type="protein sequence ID" value="MDO6414934.1"/>
    <property type="molecule type" value="Genomic_DNA"/>
</dbReference>
<proteinExistence type="predicted"/>
<keyword evidence="4" id="KW-1185">Reference proteome</keyword>
<gene>
    <name evidence="3" type="ORF">Q4F19_11125</name>
</gene>
<name>A0ABT8Y9C3_9SPHN</name>
<evidence type="ECO:0000313" key="4">
    <source>
        <dbReference type="Proteomes" id="UP001169764"/>
    </source>
</evidence>
<dbReference type="Pfam" id="PF12244">
    <property type="entry name" value="DUF3606"/>
    <property type="match status" value="1"/>
</dbReference>
<feature type="region of interest" description="Disordered" evidence="1">
    <location>
        <begin position="1"/>
        <end position="42"/>
    </location>
</feature>
<feature type="transmembrane region" description="Helical" evidence="2">
    <location>
        <begin position="46"/>
        <end position="65"/>
    </location>
</feature>
<protein>
    <submittedName>
        <fullName evidence="3">DUF3606 domain-containing protein</fullName>
    </submittedName>
</protein>
<keyword evidence="2" id="KW-0472">Membrane</keyword>
<evidence type="ECO:0000256" key="2">
    <source>
        <dbReference type="SAM" id="Phobius"/>
    </source>
</evidence>
<feature type="compositionally biased region" description="Basic and acidic residues" evidence="1">
    <location>
        <begin position="82"/>
        <end position="96"/>
    </location>
</feature>
<feature type="region of interest" description="Disordered" evidence="1">
    <location>
        <begin position="67"/>
        <end position="97"/>
    </location>
</feature>
<evidence type="ECO:0000313" key="3">
    <source>
        <dbReference type="EMBL" id="MDO6414934.1"/>
    </source>
</evidence>